<protein>
    <submittedName>
        <fullName evidence="4">Retrotransposon protein, putative, unclassified</fullName>
    </submittedName>
</protein>
<keyword evidence="1" id="KW-0175">Coiled coil</keyword>
<evidence type="ECO:0000256" key="2">
    <source>
        <dbReference type="SAM" id="MobiDB-lite"/>
    </source>
</evidence>
<organism evidence="4">
    <name type="scientific">Tanacetum cinerariifolium</name>
    <name type="common">Dalmatian daisy</name>
    <name type="synonym">Chrysanthemum cinerariifolium</name>
    <dbReference type="NCBI Taxonomy" id="118510"/>
    <lineage>
        <taxon>Eukaryota</taxon>
        <taxon>Viridiplantae</taxon>
        <taxon>Streptophyta</taxon>
        <taxon>Embryophyta</taxon>
        <taxon>Tracheophyta</taxon>
        <taxon>Spermatophyta</taxon>
        <taxon>Magnoliopsida</taxon>
        <taxon>eudicotyledons</taxon>
        <taxon>Gunneridae</taxon>
        <taxon>Pentapetalae</taxon>
        <taxon>asterids</taxon>
        <taxon>campanulids</taxon>
        <taxon>Asterales</taxon>
        <taxon>Asteraceae</taxon>
        <taxon>Asteroideae</taxon>
        <taxon>Anthemideae</taxon>
        <taxon>Anthemidinae</taxon>
        <taxon>Tanacetum</taxon>
    </lineage>
</organism>
<feature type="compositionally biased region" description="Polar residues" evidence="2">
    <location>
        <begin position="430"/>
        <end position="443"/>
    </location>
</feature>
<evidence type="ECO:0000256" key="1">
    <source>
        <dbReference type="SAM" id="Coils"/>
    </source>
</evidence>
<dbReference type="EMBL" id="BKCJ010134974">
    <property type="protein sequence ID" value="GEX86075.1"/>
    <property type="molecule type" value="Genomic_DNA"/>
</dbReference>
<dbReference type="Pfam" id="PF25597">
    <property type="entry name" value="SH3_retrovirus"/>
    <property type="match status" value="1"/>
</dbReference>
<proteinExistence type="predicted"/>
<accession>A0A699HAT7</accession>
<dbReference type="CDD" id="cd09272">
    <property type="entry name" value="RNase_HI_RT_Ty1"/>
    <property type="match status" value="1"/>
</dbReference>
<feature type="domain" description="Retroviral polymerase SH3-like" evidence="3">
    <location>
        <begin position="376"/>
        <end position="421"/>
    </location>
</feature>
<name>A0A699HAT7_TANCI</name>
<gene>
    <name evidence="4" type="ORF">Tci_358050</name>
</gene>
<feature type="region of interest" description="Disordered" evidence="2">
    <location>
        <begin position="419"/>
        <end position="450"/>
    </location>
</feature>
<evidence type="ECO:0000259" key="3">
    <source>
        <dbReference type="Pfam" id="PF25597"/>
    </source>
</evidence>
<evidence type="ECO:0000313" key="4">
    <source>
        <dbReference type="EMBL" id="GEX86075.1"/>
    </source>
</evidence>
<dbReference type="InterPro" id="IPR057670">
    <property type="entry name" value="SH3_retrovirus"/>
</dbReference>
<comment type="caution">
    <text evidence="4">The sequence shown here is derived from an EMBL/GenBank/DDBJ whole genome shotgun (WGS) entry which is preliminary data.</text>
</comment>
<feature type="coiled-coil region" evidence="1">
    <location>
        <begin position="236"/>
        <end position="263"/>
    </location>
</feature>
<reference evidence="4" key="1">
    <citation type="journal article" date="2019" name="Sci. Rep.">
        <title>Draft genome of Tanacetum cinerariifolium, the natural source of mosquito coil.</title>
        <authorList>
            <person name="Yamashiro T."/>
            <person name="Shiraishi A."/>
            <person name="Satake H."/>
            <person name="Nakayama K."/>
        </authorList>
    </citation>
    <scope>NUCLEOTIDE SEQUENCE</scope>
</reference>
<sequence length="617" mass="71375">MTKQERDSMLYDEFDKFTFKPGESIHSYYLRFVKSINDINMIPVSMTPMQINTKFVNHLQPEWSRFVTAAKQARNLHNVTFDQLVGNARENQPRVIKCYNCNDHVDAYDSESDDEATANAIFMVNLSHVGSLNDDMVAPHYSSDTHFEVPHYDTYHDSNMLNSNIQELGYIENILSNNESYDELKGNNDVLSYTDYMLTIGNDKDNYVPPLVQKNDMMLFVTEQIKSQVEKCNMVNQDAKSLNESLTSKLERYKDKVRVLEYAVKYGHSEQEAYQSRELYSAINDRNREVKDFEKQVFSQQTQMKDFETLKKELSEKTTLSPHEIGSWEQTDIKGAFKADVIPFTENLKETFKLFENGFITEVKDMKDIFEQTENEPKADIGIFIGYSLSKKAYHIYNKRTRQIMETMNIQFDEITKMASEQHDSGPKLQDTTGASSSSTSIDNDAPSEEGIDFEESFAPVARIEAIRIFLAYAAHKNMSKLDEDPNETLVYLLVIEEWSDPLCTSRPVAKIQGKLTDYGFDYNKIPLYSDSQSTIALSCNSVQHSKMKHIIVWYHFIKEQVKNKVVELYFVKTDNQLADILTKALTRERYEFLIKRLGIQSITSEELKHLAESDEE</sequence>
<dbReference type="AlphaFoldDB" id="A0A699HAT7"/>